<sequence length="80" mass="9363">MGGNPCVKKVLQKGRDPRKLRGSPRRMWIEAITEDLVKVGAKDWRQKSKNCQDWKAILKKLEESAQNARERMLIRSNLWS</sequence>
<organism evidence="2 3">
    <name type="scientific">Popillia japonica</name>
    <name type="common">Japanese beetle</name>
    <dbReference type="NCBI Taxonomy" id="7064"/>
    <lineage>
        <taxon>Eukaryota</taxon>
        <taxon>Metazoa</taxon>
        <taxon>Ecdysozoa</taxon>
        <taxon>Arthropoda</taxon>
        <taxon>Hexapoda</taxon>
        <taxon>Insecta</taxon>
        <taxon>Pterygota</taxon>
        <taxon>Neoptera</taxon>
        <taxon>Endopterygota</taxon>
        <taxon>Coleoptera</taxon>
        <taxon>Polyphaga</taxon>
        <taxon>Scarabaeiformia</taxon>
        <taxon>Scarabaeidae</taxon>
        <taxon>Rutelinae</taxon>
        <taxon>Popillia</taxon>
    </lineage>
</organism>
<accession>A0AAW1KJX9</accession>
<evidence type="ECO:0000313" key="3">
    <source>
        <dbReference type="Proteomes" id="UP001458880"/>
    </source>
</evidence>
<dbReference type="Proteomes" id="UP001458880">
    <property type="component" value="Unassembled WGS sequence"/>
</dbReference>
<name>A0AAW1KJX9_POPJA</name>
<evidence type="ECO:0000256" key="1">
    <source>
        <dbReference type="SAM" id="MobiDB-lite"/>
    </source>
</evidence>
<keyword evidence="3" id="KW-1185">Reference proteome</keyword>
<dbReference type="EMBL" id="JASPKY010000220">
    <property type="protein sequence ID" value="KAK9719389.1"/>
    <property type="molecule type" value="Genomic_DNA"/>
</dbReference>
<proteinExistence type="predicted"/>
<gene>
    <name evidence="2" type="ORF">QE152_g22704</name>
</gene>
<feature type="region of interest" description="Disordered" evidence="1">
    <location>
        <begin position="1"/>
        <end position="21"/>
    </location>
</feature>
<evidence type="ECO:0000313" key="2">
    <source>
        <dbReference type="EMBL" id="KAK9719389.1"/>
    </source>
</evidence>
<reference evidence="2 3" key="1">
    <citation type="journal article" date="2024" name="BMC Genomics">
        <title>De novo assembly and annotation of Popillia japonica's genome with initial clues to its potential as an invasive pest.</title>
        <authorList>
            <person name="Cucini C."/>
            <person name="Boschi S."/>
            <person name="Funari R."/>
            <person name="Cardaioli E."/>
            <person name="Iannotti N."/>
            <person name="Marturano G."/>
            <person name="Paoli F."/>
            <person name="Bruttini M."/>
            <person name="Carapelli A."/>
            <person name="Frati F."/>
            <person name="Nardi F."/>
        </authorList>
    </citation>
    <scope>NUCLEOTIDE SEQUENCE [LARGE SCALE GENOMIC DNA]</scope>
    <source>
        <strain evidence="2">DMR45628</strain>
    </source>
</reference>
<comment type="caution">
    <text evidence="2">The sequence shown here is derived from an EMBL/GenBank/DDBJ whole genome shotgun (WGS) entry which is preliminary data.</text>
</comment>
<dbReference type="AlphaFoldDB" id="A0AAW1KJX9"/>
<protein>
    <submittedName>
        <fullName evidence="2">Uncharacterized protein</fullName>
    </submittedName>
</protein>